<gene>
    <name evidence="2" type="primary">jg3135</name>
    <name evidence="2" type="ORF">PAEG_LOCUS3929</name>
</gene>
<feature type="region of interest" description="Disordered" evidence="1">
    <location>
        <begin position="1"/>
        <end position="28"/>
    </location>
</feature>
<dbReference type="OrthoDB" id="2162994at2759"/>
<keyword evidence="3" id="KW-1185">Reference proteome</keyword>
<evidence type="ECO:0000313" key="3">
    <source>
        <dbReference type="Proteomes" id="UP000838756"/>
    </source>
</evidence>
<evidence type="ECO:0000313" key="2">
    <source>
        <dbReference type="EMBL" id="CAH2215844.1"/>
    </source>
</evidence>
<dbReference type="AlphaFoldDB" id="A0A8S4QSU3"/>
<accession>A0A8S4QSU3</accession>
<feature type="compositionally biased region" description="Basic residues" evidence="1">
    <location>
        <begin position="1"/>
        <end position="23"/>
    </location>
</feature>
<sequence length="69" mass="7650">GAWAGRRRTRSRAVHSRAPRGKHAAVSSSSVTVAAMLHDAWPAQAHWAHRSENFELDAFINEVNNNCTK</sequence>
<feature type="non-terminal residue" evidence="2">
    <location>
        <position position="69"/>
    </location>
</feature>
<organism evidence="2 3">
    <name type="scientific">Pararge aegeria aegeria</name>
    <dbReference type="NCBI Taxonomy" id="348720"/>
    <lineage>
        <taxon>Eukaryota</taxon>
        <taxon>Metazoa</taxon>
        <taxon>Ecdysozoa</taxon>
        <taxon>Arthropoda</taxon>
        <taxon>Hexapoda</taxon>
        <taxon>Insecta</taxon>
        <taxon>Pterygota</taxon>
        <taxon>Neoptera</taxon>
        <taxon>Endopterygota</taxon>
        <taxon>Lepidoptera</taxon>
        <taxon>Glossata</taxon>
        <taxon>Ditrysia</taxon>
        <taxon>Papilionoidea</taxon>
        <taxon>Nymphalidae</taxon>
        <taxon>Satyrinae</taxon>
        <taxon>Satyrini</taxon>
        <taxon>Parargina</taxon>
        <taxon>Pararge</taxon>
    </lineage>
</organism>
<evidence type="ECO:0000256" key="1">
    <source>
        <dbReference type="SAM" id="MobiDB-lite"/>
    </source>
</evidence>
<name>A0A8S4QSU3_9NEOP</name>
<comment type="caution">
    <text evidence="2">The sequence shown here is derived from an EMBL/GenBank/DDBJ whole genome shotgun (WGS) entry which is preliminary data.</text>
</comment>
<reference evidence="2" key="1">
    <citation type="submission" date="2022-03" db="EMBL/GenBank/DDBJ databases">
        <authorList>
            <person name="Lindestad O."/>
        </authorList>
    </citation>
    <scope>NUCLEOTIDE SEQUENCE</scope>
</reference>
<dbReference type="EMBL" id="CAKXAJ010013104">
    <property type="protein sequence ID" value="CAH2215844.1"/>
    <property type="molecule type" value="Genomic_DNA"/>
</dbReference>
<proteinExistence type="predicted"/>
<dbReference type="Proteomes" id="UP000838756">
    <property type="component" value="Unassembled WGS sequence"/>
</dbReference>
<feature type="non-terminal residue" evidence="2">
    <location>
        <position position="1"/>
    </location>
</feature>
<protein>
    <submittedName>
        <fullName evidence="2">Jg3135 protein</fullName>
    </submittedName>
</protein>